<evidence type="ECO:0000313" key="9">
    <source>
        <dbReference type="Proteomes" id="UP000199074"/>
    </source>
</evidence>
<comment type="function">
    <text evidence="6">Has immunoglobulin-binding and hemagglutination properties, and can bind to mannose. Essential for virulence. May be involved in LPS biosynthesis or polysaccharide transport.</text>
</comment>
<name>A0A1I7NJV0_9HYPH</name>
<feature type="chain" id="PRO_5011511040" description="Lectin-like protein BA14k" evidence="7">
    <location>
        <begin position="28"/>
        <end position="150"/>
    </location>
</feature>
<keyword evidence="9" id="KW-1185">Reference proteome</keyword>
<dbReference type="AlphaFoldDB" id="A0A1I7NJV0"/>
<protein>
    <recommendedName>
        <fullName evidence="3">Lectin-like protein BA14k</fullName>
    </recommendedName>
</protein>
<evidence type="ECO:0000256" key="4">
    <source>
        <dbReference type="ARBA" id="ARBA00022475"/>
    </source>
</evidence>
<feature type="signal peptide" evidence="7">
    <location>
        <begin position="1"/>
        <end position="27"/>
    </location>
</feature>
<evidence type="ECO:0000256" key="1">
    <source>
        <dbReference type="ARBA" id="ARBA00004167"/>
    </source>
</evidence>
<keyword evidence="7" id="KW-0732">Signal</keyword>
<dbReference type="Pfam" id="PF07886">
    <property type="entry name" value="BA14K"/>
    <property type="match status" value="1"/>
</dbReference>
<organism evidence="8 9">
    <name type="scientific">Devosia crocina</name>
    <dbReference type="NCBI Taxonomy" id="429728"/>
    <lineage>
        <taxon>Bacteria</taxon>
        <taxon>Pseudomonadati</taxon>
        <taxon>Pseudomonadota</taxon>
        <taxon>Alphaproteobacteria</taxon>
        <taxon>Hyphomicrobiales</taxon>
        <taxon>Devosiaceae</taxon>
        <taxon>Devosia</taxon>
    </lineage>
</organism>
<dbReference type="RefSeq" id="WP_092424164.1">
    <property type="nucleotide sequence ID" value="NZ_FPCK01000002.1"/>
</dbReference>
<comment type="subcellular location">
    <subcellularLocation>
        <location evidence="1">Membrane</location>
        <topology evidence="1">Single-pass membrane protein</topology>
    </subcellularLocation>
</comment>
<dbReference type="GO" id="GO:0030246">
    <property type="term" value="F:carbohydrate binding"/>
    <property type="evidence" value="ECO:0007669"/>
    <property type="project" value="UniProtKB-KW"/>
</dbReference>
<gene>
    <name evidence="8" type="ORF">SAMN05216456_2028</name>
</gene>
<evidence type="ECO:0000256" key="2">
    <source>
        <dbReference type="ARBA" id="ARBA00010270"/>
    </source>
</evidence>
<evidence type="ECO:0000256" key="7">
    <source>
        <dbReference type="SAM" id="SignalP"/>
    </source>
</evidence>
<keyword evidence="4" id="KW-0472">Membrane</keyword>
<evidence type="ECO:0000313" key="8">
    <source>
        <dbReference type="EMBL" id="SFV34927.1"/>
    </source>
</evidence>
<keyword evidence="4" id="KW-1003">Cell membrane</keyword>
<evidence type="ECO:0000256" key="6">
    <source>
        <dbReference type="ARBA" id="ARBA00025321"/>
    </source>
</evidence>
<accession>A0A1I7NJV0</accession>
<reference evidence="8 9" key="1">
    <citation type="submission" date="2016-10" db="EMBL/GenBank/DDBJ databases">
        <authorList>
            <person name="de Groot N.N."/>
        </authorList>
    </citation>
    <scope>NUCLEOTIDE SEQUENCE [LARGE SCALE GENOMIC DNA]</scope>
    <source>
        <strain evidence="8 9">IPL20</strain>
    </source>
</reference>
<sequence length="150" mass="16718">MTKFVSTISAVAISGLTALTSVAPAQAYDAPALTLNQRNQVIQTYCDRNPRDRDCRSFYRGGWNDRQYYNFYSSRRSSIDNIAAGIFGFTFGAALGSIIANSNNNRNDTLVYRGAPSQVNVAACQARYRSYDVQTNTFLGYDGIRHQCRL</sequence>
<dbReference type="InterPro" id="IPR012413">
    <property type="entry name" value="BA14K"/>
</dbReference>
<dbReference type="Proteomes" id="UP000199074">
    <property type="component" value="Unassembled WGS sequence"/>
</dbReference>
<proteinExistence type="inferred from homology"/>
<keyword evidence="5" id="KW-0430">Lectin</keyword>
<comment type="similarity">
    <text evidence="2">Belongs to the BA14k family.</text>
</comment>
<evidence type="ECO:0000256" key="3">
    <source>
        <dbReference type="ARBA" id="ARBA00020552"/>
    </source>
</evidence>
<evidence type="ECO:0000256" key="5">
    <source>
        <dbReference type="ARBA" id="ARBA00022734"/>
    </source>
</evidence>
<dbReference type="GO" id="GO:0016020">
    <property type="term" value="C:membrane"/>
    <property type="evidence" value="ECO:0007669"/>
    <property type="project" value="UniProtKB-SubCell"/>
</dbReference>
<dbReference type="EMBL" id="FPCK01000002">
    <property type="protein sequence ID" value="SFV34927.1"/>
    <property type="molecule type" value="Genomic_DNA"/>
</dbReference>